<accession>A0A2I1H8U9</accession>
<evidence type="ECO:0000313" key="1">
    <source>
        <dbReference type="EMBL" id="PKY55284.1"/>
    </source>
</evidence>
<organism evidence="1 2">
    <name type="scientific">Rhizophagus irregularis</name>
    <dbReference type="NCBI Taxonomy" id="588596"/>
    <lineage>
        <taxon>Eukaryota</taxon>
        <taxon>Fungi</taxon>
        <taxon>Fungi incertae sedis</taxon>
        <taxon>Mucoromycota</taxon>
        <taxon>Glomeromycotina</taxon>
        <taxon>Glomeromycetes</taxon>
        <taxon>Glomerales</taxon>
        <taxon>Glomeraceae</taxon>
        <taxon>Rhizophagus</taxon>
    </lineage>
</organism>
<gene>
    <name evidence="1" type="ORF">RhiirA4_474629</name>
</gene>
<reference evidence="1 2" key="1">
    <citation type="submission" date="2015-10" db="EMBL/GenBank/DDBJ databases">
        <title>Genome analyses suggest a sexual origin of heterokaryosis in a supposedly ancient asexual fungus.</title>
        <authorList>
            <person name="Ropars J."/>
            <person name="Sedzielewska K."/>
            <person name="Noel J."/>
            <person name="Charron P."/>
            <person name="Farinelli L."/>
            <person name="Marton T."/>
            <person name="Kruger M."/>
            <person name="Pelin A."/>
            <person name="Brachmann A."/>
            <person name="Corradi N."/>
        </authorList>
    </citation>
    <scope>NUCLEOTIDE SEQUENCE [LARGE SCALE GENOMIC DNA]</scope>
    <source>
        <strain evidence="1 2">A4</strain>
    </source>
</reference>
<dbReference type="Proteomes" id="UP000234323">
    <property type="component" value="Unassembled WGS sequence"/>
</dbReference>
<dbReference type="EMBL" id="LLXI01001817">
    <property type="protein sequence ID" value="PKY55284.1"/>
    <property type="molecule type" value="Genomic_DNA"/>
</dbReference>
<evidence type="ECO:0000313" key="2">
    <source>
        <dbReference type="Proteomes" id="UP000234323"/>
    </source>
</evidence>
<protein>
    <submittedName>
        <fullName evidence="1">Uncharacterized protein</fullName>
    </submittedName>
</protein>
<sequence>MSKGNTIANAFSVKISRGKPASELNDAIKAKKAPEFDNFTTESSSYGKDYWTEKPPKRNIHVEPLVSNATSSEVLELREQLVTGLLNKSIYGDLLICHCIADFNVIVSPKRMKGFKWTVDIEDATLEDLKEYIRKECELSALEM</sequence>
<keyword evidence="2" id="KW-1185">Reference proteome</keyword>
<name>A0A2I1H8U9_9GLOM</name>
<dbReference type="AlphaFoldDB" id="A0A2I1H8U9"/>
<comment type="caution">
    <text evidence="1">The sequence shown here is derived from an EMBL/GenBank/DDBJ whole genome shotgun (WGS) entry which is preliminary data.</text>
</comment>
<proteinExistence type="predicted"/>